<proteinExistence type="predicted"/>
<gene>
    <name evidence="1" type="ORF">SAMN04488552_2919</name>
</gene>
<accession>A0A1H1RJH9</accession>
<evidence type="ECO:0000313" key="1">
    <source>
        <dbReference type="EMBL" id="SDS35884.1"/>
    </source>
</evidence>
<evidence type="ECO:0000313" key="2">
    <source>
        <dbReference type="Proteomes" id="UP000198858"/>
    </source>
</evidence>
<sequence>MGRPDFDINAFKKAFEKNEESNSKLSQNKNLKHILINYRKGELNNKEVVIITLRNSLGAKNYIVPNNSQLAMRSQYYWINNIKDSLEEGLTQEKLVNPESFIELNINGEVYQVNKELI</sequence>
<organism evidence="1 2">
    <name type="scientific">Christiangramia echinicola</name>
    <dbReference type="NCBI Taxonomy" id="279359"/>
    <lineage>
        <taxon>Bacteria</taxon>
        <taxon>Pseudomonadati</taxon>
        <taxon>Bacteroidota</taxon>
        <taxon>Flavobacteriia</taxon>
        <taxon>Flavobacteriales</taxon>
        <taxon>Flavobacteriaceae</taxon>
        <taxon>Christiangramia</taxon>
    </lineage>
</organism>
<name>A0A1H1RJH9_9FLAO</name>
<dbReference type="AlphaFoldDB" id="A0A1H1RJH9"/>
<protein>
    <submittedName>
        <fullName evidence="1">Uncharacterized protein</fullName>
    </submittedName>
</protein>
<dbReference type="EMBL" id="LT629745">
    <property type="protein sequence ID" value="SDS35884.1"/>
    <property type="molecule type" value="Genomic_DNA"/>
</dbReference>
<reference evidence="1 2" key="1">
    <citation type="submission" date="2016-10" db="EMBL/GenBank/DDBJ databases">
        <authorList>
            <person name="Varghese N."/>
            <person name="Submissions S."/>
        </authorList>
    </citation>
    <scope>NUCLEOTIDE SEQUENCE [LARGE SCALE GENOMIC DNA]</scope>
    <source>
        <strain evidence="1 2">Mar_2010_102</strain>
    </source>
</reference>
<dbReference type="STRING" id="1250231.SAMN04488552_2919"/>
<dbReference type="Proteomes" id="UP000198858">
    <property type="component" value="Chromosome I"/>
</dbReference>
<dbReference type="RefSeq" id="WP_089663487.1">
    <property type="nucleotide sequence ID" value="NZ_LT629745.1"/>
</dbReference>
<keyword evidence="2" id="KW-1185">Reference proteome</keyword>